<accession>A0A2B7YCA8</accession>
<dbReference type="CDD" id="cd19817">
    <property type="entry name" value="Bbox1_ANCHR-like"/>
    <property type="match status" value="1"/>
</dbReference>
<evidence type="ECO:0000256" key="1">
    <source>
        <dbReference type="SAM" id="MobiDB-lite"/>
    </source>
</evidence>
<gene>
    <name evidence="2" type="ORF">AJ80_04472</name>
</gene>
<feature type="compositionally biased region" description="Polar residues" evidence="1">
    <location>
        <begin position="217"/>
        <end position="232"/>
    </location>
</feature>
<dbReference type="PANTHER" id="PTHR46603:SF1">
    <property type="entry name" value="ABSCISSION_NOCUT CHECKPOINT REGULATOR"/>
    <property type="match status" value="1"/>
</dbReference>
<keyword evidence="3" id="KW-1185">Reference proteome</keyword>
<dbReference type="PANTHER" id="PTHR46603">
    <property type="entry name" value="ABSCISSION/NOCUT CHECKPOINT REGULATOR"/>
    <property type="match status" value="1"/>
</dbReference>
<protein>
    <submittedName>
        <fullName evidence="2">Uncharacterized protein</fullName>
    </submittedName>
</protein>
<organism evidence="2 3">
    <name type="scientific">Polytolypa hystricis (strain UAMH7299)</name>
    <dbReference type="NCBI Taxonomy" id="1447883"/>
    <lineage>
        <taxon>Eukaryota</taxon>
        <taxon>Fungi</taxon>
        <taxon>Dikarya</taxon>
        <taxon>Ascomycota</taxon>
        <taxon>Pezizomycotina</taxon>
        <taxon>Eurotiomycetes</taxon>
        <taxon>Eurotiomycetidae</taxon>
        <taxon>Onygenales</taxon>
        <taxon>Onygenales incertae sedis</taxon>
        <taxon>Polytolypa</taxon>
    </lineage>
</organism>
<proteinExistence type="predicted"/>
<comment type="caution">
    <text evidence="2">The sequence shown here is derived from an EMBL/GenBank/DDBJ whole genome shotgun (WGS) entry which is preliminary data.</text>
</comment>
<reference evidence="2 3" key="1">
    <citation type="submission" date="2017-10" db="EMBL/GenBank/DDBJ databases">
        <title>Comparative genomics in systemic dimorphic fungi from Ajellomycetaceae.</title>
        <authorList>
            <person name="Munoz J.F."/>
            <person name="Mcewen J.G."/>
            <person name="Clay O.K."/>
            <person name="Cuomo C.A."/>
        </authorList>
    </citation>
    <scope>NUCLEOTIDE SEQUENCE [LARGE SCALE GENOMIC DNA]</scope>
    <source>
        <strain evidence="2 3">UAMH7299</strain>
    </source>
</reference>
<evidence type="ECO:0000313" key="2">
    <source>
        <dbReference type="EMBL" id="PGH18502.1"/>
    </source>
</evidence>
<dbReference type="SUPFAM" id="SSF57845">
    <property type="entry name" value="B-box zinc-binding domain"/>
    <property type="match status" value="1"/>
</dbReference>
<feature type="compositionally biased region" description="Polar residues" evidence="1">
    <location>
        <begin position="239"/>
        <end position="250"/>
    </location>
</feature>
<sequence>MQDKPSDSDIALLERLNALKPSTVQLEHRTVSLELSDAEDDEDTSLVTDLTARFTRLGASATGGHAGLRPDSLSPAVQSREAIEGLLGSFPERSSHSGFNNDDDDDVERVVGDAKRFLNSSSRANNTLAVDASDHNPQWRQPSQSSHLLPQLSEEQFQDGPSDEELEEDADECLERILEELAAEEKMKKEPDPQPPPATSPPHTSDVNLKNEALSDKSGNGESNTDIYGSQPRSPPPSQTDETTHPSISNDMLALPSVPDFAPTEKSDASTGRHRWEGEDRMPSWCCICSDDADVRCLDCVDELLYCYRCWREAHLEEGDIEEKRHVCVRFRKL</sequence>
<dbReference type="EMBL" id="PDNA01000057">
    <property type="protein sequence ID" value="PGH18502.1"/>
    <property type="molecule type" value="Genomic_DNA"/>
</dbReference>
<dbReference type="OrthoDB" id="5407799at2759"/>
<feature type="region of interest" description="Disordered" evidence="1">
    <location>
        <begin position="185"/>
        <end position="275"/>
    </location>
</feature>
<dbReference type="STRING" id="1447883.A0A2B7YCA8"/>
<dbReference type="AlphaFoldDB" id="A0A2B7YCA8"/>
<dbReference type="Pfam" id="PF22586">
    <property type="entry name" value="ANCHR-like_BBOX"/>
    <property type="match status" value="1"/>
</dbReference>
<dbReference type="Proteomes" id="UP000224634">
    <property type="component" value="Unassembled WGS sequence"/>
</dbReference>
<dbReference type="InterPro" id="IPR044553">
    <property type="entry name" value="Bbox1_ANCHR"/>
</dbReference>
<name>A0A2B7YCA8_POLH7</name>
<evidence type="ECO:0000313" key="3">
    <source>
        <dbReference type="Proteomes" id="UP000224634"/>
    </source>
</evidence>